<evidence type="ECO:0000313" key="1">
    <source>
        <dbReference type="EMBL" id="SQB29438.1"/>
    </source>
</evidence>
<dbReference type="AlphaFoldDB" id="A0A2X2VLB7"/>
<evidence type="ECO:0000313" key="2">
    <source>
        <dbReference type="Proteomes" id="UP000251584"/>
    </source>
</evidence>
<accession>A0A2X2VLB7</accession>
<reference evidence="1 2" key="1">
    <citation type="submission" date="2018-06" db="EMBL/GenBank/DDBJ databases">
        <authorList>
            <consortium name="Pathogen Informatics"/>
            <person name="Doyle S."/>
        </authorList>
    </citation>
    <scope>NUCLEOTIDE SEQUENCE [LARGE SCALE GENOMIC DNA]</scope>
    <source>
        <strain evidence="1 2">NCTC10786</strain>
    </source>
</reference>
<dbReference type="EMBL" id="UAVY01000004">
    <property type="protein sequence ID" value="SQB29438.1"/>
    <property type="molecule type" value="Genomic_DNA"/>
</dbReference>
<organism evidence="1 2">
    <name type="scientific">Citrobacter koseri</name>
    <name type="common">Citrobacter diversus</name>
    <dbReference type="NCBI Taxonomy" id="545"/>
    <lineage>
        <taxon>Bacteria</taxon>
        <taxon>Pseudomonadati</taxon>
        <taxon>Pseudomonadota</taxon>
        <taxon>Gammaproteobacteria</taxon>
        <taxon>Enterobacterales</taxon>
        <taxon>Enterobacteriaceae</taxon>
        <taxon>Citrobacter</taxon>
    </lineage>
</organism>
<proteinExistence type="predicted"/>
<gene>
    <name evidence="1" type="ORF">NCTC10786_03188</name>
</gene>
<sequence length="112" mass="12895">MAGCWLVQYRWISLRQRNQLLFSGTEHLLIRLAQGAEAGYTAYRQAEQTLEELPGEGMSMLTHRLLAGIDYQACEQRRLENYQYLYQRLACINALNLPARPECGPLCYPPTD</sequence>
<name>A0A2X2VLB7_CITKO</name>
<dbReference type="Proteomes" id="UP000251584">
    <property type="component" value="Unassembled WGS sequence"/>
</dbReference>
<protein>
    <submittedName>
        <fullName evidence="1">Uncharacterized protein</fullName>
    </submittedName>
</protein>